<dbReference type="CDD" id="cd00637">
    <property type="entry name" value="7tm_classA_rhodopsin-like"/>
    <property type="match status" value="1"/>
</dbReference>
<dbReference type="PANTHER" id="PTHR23017">
    <property type="entry name" value="SERPENTINE RECEPTOR, CLASS X"/>
    <property type="match status" value="1"/>
</dbReference>
<keyword evidence="3 5" id="KW-1133">Transmembrane helix</keyword>
<dbReference type="SUPFAM" id="SSF81321">
    <property type="entry name" value="Family A G protein-coupled receptor-like"/>
    <property type="match status" value="1"/>
</dbReference>
<gene>
    <name evidence="7" type="ORF">CRE_24697</name>
</gene>
<feature type="transmembrane region" description="Helical" evidence="5">
    <location>
        <begin position="121"/>
        <end position="148"/>
    </location>
</feature>
<feature type="domain" description="G-protein coupled receptors family 1 profile" evidence="6">
    <location>
        <begin position="21"/>
        <end position="191"/>
    </location>
</feature>
<dbReference type="RefSeq" id="XP_003096938.2">
    <property type="nucleotide sequence ID" value="XM_003096890.2"/>
</dbReference>
<dbReference type="OMA" id="VRKMSSM"/>
<keyword evidence="8" id="KW-1185">Reference proteome</keyword>
<evidence type="ECO:0000256" key="1">
    <source>
        <dbReference type="ARBA" id="ARBA00004370"/>
    </source>
</evidence>
<feature type="transmembrane region" description="Helical" evidence="5">
    <location>
        <begin position="6"/>
        <end position="26"/>
    </location>
</feature>
<feature type="transmembrane region" description="Helical" evidence="5">
    <location>
        <begin position="249"/>
        <end position="269"/>
    </location>
</feature>
<feature type="transmembrane region" description="Helical" evidence="5">
    <location>
        <begin position="222"/>
        <end position="243"/>
    </location>
</feature>
<dbReference type="PANTHER" id="PTHR23017:SF11">
    <property type="entry name" value="7TM GPCR SERPENTINE RECEPTOR CLASS X (SRX) DOMAIN-CONTAINING PROTEIN"/>
    <property type="match status" value="1"/>
</dbReference>
<dbReference type="Pfam" id="PF10328">
    <property type="entry name" value="7TM_GPCR_Srx"/>
    <property type="match status" value="1"/>
</dbReference>
<feature type="transmembrane region" description="Helical" evidence="5">
    <location>
        <begin position="86"/>
        <end position="109"/>
    </location>
</feature>
<keyword evidence="2 5" id="KW-0812">Transmembrane</keyword>
<proteinExistence type="predicted"/>
<evidence type="ECO:0000259" key="6">
    <source>
        <dbReference type="PROSITE" id="PS50262"/>
    </source>
</evidence>
<dbReference type="AlphaFoldDB" id="E3N3V8"/>
<evidence type="ECO:0000313" key="8">
    <source>
        <dbReference type="Proteomes" id="UP000008281"/>
    </source>
</evidence>
<dbReference type="Proteomes" id="UP000008281">
    <property type="component" value="Unassembled WGS sequence"/>
</dbReference>
<feature type="transmembrane region" description="Helical" evidence="5">
    <location>
        <begin position="172"/>
        <end position="191"/>
    </location>
</feature>
<dbReference type="InterPro" id="IPR019430">
    <property type="entry name" value="7TM_GPCR_serpentine_rcpt_Srx"/>
</dbReference>
<dbReference type="OrthoDB" id="5825164at2759"/>
<evidence type="ECO:0000256" key="3">
    <source>
        <dbReference type="ARBA" id="ARBA00022989"/>
    </source>
</evidence>
<dbReference type="CTD" id="9825655"/>
<dbReference type="KEGG" id="crq:GCK72_013771"/>
<accession>E3N3V8</accession>
<dbReference type="Gene3D" id="1.20.1070.10">
    <property type="entry name" value="Rhodopsin 7-helix transmembrane proteins"/>
    <property type="match status" value="1"/>
</dbReference>
<comment type="subcellular location">
    <subcellularLocation>
        <location evidence="1">Membrane</location>
    </subcellularLocation>
</comment>
<sequence>MLYQLINSIITVFIMTFGLITNILVLTTVRKMSSMRSSFGIITKNQAVCNILMCFLFLIFVGPLQLSDFKPSYESSRFVGLTSMIIYESAAQLNLINSINRFFAVYTIFLYDRIFSSLNTYFMITIAYVISVSICVTFYEILGCYLYFESEYWIFSYPESEHCNHLTWYCDFIFNIVLVVSTLILNLLAAYKARKLHRQITSLDQNMMSYQRQRDLNFIRQSFFQGLSMSVALIFYHITAPLINNKILLFLDASLWAFMLAFEGGIILLSNREIFTAIKQKKTETTSSVFMLDLHCTR</sequence>
<dbReference type="PROSITE" id="PS50262">
    <property type="entry name" value="G_PROTEIN_RECEP_F1_2"/>
    <property type="match status" value="1"/>
</dbReference>
<dbReference type="GeneID" id="9825655"/>
<organism evidence="8">
    <name type="scientific">Caenorhabditis remanei</name>
    <name type="common">Caenorhabditis vulgaris</name>
    <dbReference type="NCBI Taxonomy" id="31234"/>
    <lineage>
        <taxon>Eukaryota</taxon>
        <taxon>Metazoa</taxon>
        <taxon>Ecdysozoa</taxon>
        <taxon>Nematoda</taxon>
        <taxon>Chromadorea</taxon>
        <taxon>Rhabditida</taxon>
        <taxon>Rhabditina</taxon>
        <taxon>Rhabditomorpha</taxon>
        <taxon>Rhabditoidea</taxon>
        <taxon>Rhabditidae</taxon>
        <taxon>Peloderinae</taxon>
        <taxon>Caenorhabditis</taxon>
    </lineage>
</organism>
<evidence type="ECO:0000256" key="4">
    <source>
        <dbReference type="ARBA" id="ARBA00023136"/>
    </source>
</evidence>
<dbReference type="EMBL" id="DS268522">
    <property type="protein sequence ID" value="EFO85305.1"/>
    <property type="molecule type" value="Genomic_DNA"/>
</dbReference>
<protein>
    <recommendedName>
        <fullName evidence="6">G-protein coupled receptors family 1 profile domain-containing protein</fullName>
    </recommendedName>
</protein>
<dbReference type="GO" id="GO:0016020">
    <property type="term" value="C:membrane"/>
    <property type="evidence" value="ECO:0007669"/>
    <property type="project" value="UniProtKB-SubCell"/>
</dbReference>
<dbReference type="eggNOG" id="ENOG502TJDY">
    <property type="taxonomic scope" value="Eukaryota"/>
</dbReference>
<keyword evidence="4 5" id="KW-0472">Membrane</keyword>
<dbReference type="HOGENOM" id="CLU_059630_0_0_1"/>
<dbReference type="InterPro" id="IPR017452">
    <property type="entry name" value="GPCR_Rhodpsn_7TM"/>
</dbReference>
<feature type="transmembrane region" description="Helical" evidence="5">
    <location>
        <begin position="47"/>
        <end position="66"/>
    </location>
</feature>
<evidence type="ECO:0000256" key="2">
    <source>
        <dbReference type="ARBA" id="ARBA00022692"/>
    </source>
</evidence>
<evidence type="ECO:0000313" key="7">
    <source>
        <dbReference type="EMBL" id="EFO85305.1"/>
    </source>
</evidence>
<dbReference type="FunCoup" id="E3N3V8">
    <property type="interactions" value="3"/>
</dbReference>
<reference evidence="7" key="1">
    <citation type="submission" date="2007-07" db="EMBL/GenBank/DDBJ databases">
        <title>PCAP assembly of the Caenorhabditis remanei genome.</title>
        <authorList>
            <consortium name="The Caenorhabditis remanei Sequencing Consortium"/>
            <person name="Wilson R.K."/>
        </authorList>
    </citation>
    <scope>NUCLEOTIDE SEQUENCE [LARGE SCALE GENOMIC DNA]</scope>
    <source>
        <strain evidence="7">PB4641</strain>
    </source>
</reference>
<dbReference type="InParanoid" id="E3N3V8"/>
<evidence type="ECO:0000256" key="5">
    <source>
        <dbReference type="SAM" id="Phobius"/>
    </source>
</evidence>
<name>E3N3V8_CAERE</name>